<feature type="region of interest" description="Disordered" evidence="2">
    <location>
        <begin position="222"/>
        <end position="244"/>
    </location>
</feature>
<dbReference type="PANTHER" id="PTHR32305">
    <property type="match status" value="1"/>
</dbReference>
<keyword evidence="6" id="KW-1185">Reference proteome</keyword>
<accession>A0A1H2D9L7</accession>
<feature type="domain" description="Tox-ART-HYD1" evidence="3">
    <location>
        <begin position="1208"/>
        <end position="1295"/>
    </location>
</feature>
<dbReference type="InterPro" id="IPR050708">
    <property type="entry name" value="T6SS_VgrG/RHS"/>
</dbReference>
<feature type="region of interest" description="Disordered" evidence="2">
    <location>
        <begin position="989"/>
        <end position="1044"/>
    </location>
</feature>
<dbReference type="EMBL" id="LT629758">
    <property type="protein sequence ID" value="SDT78946.1"/>
    <property type="molecule type" value="Genomic_DNA"/>
</dbReference>
<dbReference type="SUPFAM" id="SSF51294">
    <property type="entry name" value="Hedgehog/intein (Hint) domain"/>
    <property type="match status" value="1"/>
</dbReference>
<dbReference type="CDD" id="cd20745">
    <property type="entry name" value="FIX_RhsA_AHH_HNH-like"/>
    <property type="match status" value="1"/>
</dbReference>
<evidence type="ECO:0000313" key="6">
    <source>
        <dbReference type="Proteomes" id="UP000198688"/>
    </source>
</evidence>
<dbReference type="InterPro" id="IPR022385">
    <property type="entry name" value="Rhs_assc_core"/>
</dbReference>
<protein>
    <submittedName>
        <fullName evidence="5">Intein C-terminal splicing region/RHS repeat-associated core domain-containing protein</fullName>
    </submittedName>
</protein>
<dbReference type="Pfam" id="PF07591">
    <property type="entry name" value="PT-HINT"/>
    <property type="match status" value="1"/>
</dbReference>
<evidence type="ECO:0000259" key="3">
    <source>
        <dbReference type="Pfam" id="PF15633"/>
    </source>
</evidence>
<dbReference type="InterPro" id="IPR006530">
    <property type="entry name" value="YD"/>
</dbReference>
<dbReference type="NCBIfam" id="TIGR03696">
    <property type="entry name" value="Rhs_assc_core"/>
    <property type="match status" value="1"/>
</dbReference>
<feature type="compositionally biased region" description="Polar residues" evidence="2">
    <location>
        <begin position="224"/>
        <end position="240"/>
    </location>
</feature>
<dbReference type="Proteomes" id="UP000198688">
    <property type="component" value="Chromosome I"/>
</dbReference>
<dbReference type="InterPro" id="IPR031325">
    <property type="entry name" value="RHS_repeat"/>
</dbReference>
<dbReference type="CDD" id="cd00081">
    <property type="entry name" value="Hint"/>
    <property type="match status" value="1"/>
</dbReference>
<sequence length="1301" mass="138592">MAKACDETPSYPADAVSDVRTLYDSGAYGDTPTKGDVTGTQKLSGYTSGVSPQYTTVATSEYDGYGRVSASYDAKSYKTKTDYIPASGGPVTGMKVTDPAGFVTTSTVDPAWGLVTATVDANLQRTDQQYDALGRLIKVWLPGRTKGTDTPNLEYDYLIRTDGPVVVTTRELLPNGGQQTSYQLYDGLLRARQSQSPTPNTGRVITETVYDSRGLATRQVGPYYNSSEPGTTLVDTSQSADGVPPETATVYDGAGRATAEIFKVAGAEKWRTTVGYHGDHTDVTPPSGETPTTTYTDAQGRTTKLLEYRGSTPTGTADTTVYNYTKAGLLNTVKDQAGHTWQYGYDPLGRQTSVTDPDTGTSSTSYNVLDQVVTTTDGRNRTLTYSYDALGRTTSVYEGTTQLTGFTYDSATNGKGRAGSAIRYVNGAKYETAIGAYDAGGRPTSQSVTIPSVENNLAGTYTFTTNYKVDGSVNYVKLPAAGGLTAETLYTGYNASGFPSFLLGTSDYVRDTTYSNYGEPLQVSLGTSSSSKYTWLTYAYETGTRRLQNARVDREIVADADTNATYTYDATGNITKIADAPTNHTADVQCFQYDYLRRLTQAWTQAATTCAATPTQSILGGPAPYWQSFSYDTAGNRTGEITHATTSTGTTVTKTYTPNGVGTQPAHAVKQVAIATTTGTSTVNTSQTFLYDKSGNAETRTLSSTLTQKIAWDAERHVTSITQGANVTSFVYDASGQRLIRRDPATKSVTLYLGAMELKLNTTNATPASQTVTATRYYSHNGQTIAMRTTTGVTWLAGGQNGTAELAVNASTSALTQRRTLPFGEQRGTKPTWPGEQGFVGGTMDATTGLTHLGAREYDQASGRFLSVDPVIDFGDPQQLHGYAYGRNNPLAFPDPTGLHWGWSDWGHAALDVVGLVPVLGEWADAVNGVWYAAEGDWVNAGLSFASVIPVAGYAASAVKGAKYVDEAVDVARATDKALEGADAAVDATKAADNLTPPAAPKTNPAPKPDPPAAAKSPDGGTSAKPKDGADAGGGSKADSGGSCKHSFAPATLVLMADGSAKAIDEVQPGDEVMATDPDSGETVVRTVEATHVNLDHELTDLTVSVGDQTVVLHTTQNHPFYSETRKQWVDAADLRSAEEFRTTDGTEVKVGFVRNYVDGKVMHDLTVNDLHTYYVVTRDTSILVHNCPTADGGSAGAQTPKEPTIRMRHYTNSKGAAGIVSSKMIKASDQNKVFMVPAKGKPMSPSDAESTLGIRPGRGRKVLEFDIPASRVKSRHNSRMNITEWVVDGDVAVENIRVVR</sequence>
<dbReference type="InterPro" id="IPR036844">
    <property type="entry name" value="Hint_dom_sf"/>
</dbReference>
<dbReference type="PROSITE" id="PS50818">
    <property type="entry name" value="INTEIN_C_TER"/>
    <property type="match status" value="1"/>
</dbReference>
<dbReference type="InterPro" id="IPR056823">
    <property type="entry name" value="TEN-like_YD-shell"/>
</dbReference>
<dbReference type="Pfam" id="PF15633">
    <property type="entry name" value="Tox-ART-HYD1"/>
    <property type="match status" value="1"/>
</dbReference>
<dbReference type="InterPro" id="IPR028920">
    <property type="entry name" value="Tox-ART-HYD1_dom"/>
</dbReference>
<feature type="domain" description="Teneurin-like YD-shell" evidence="4">
    <location>
        <begin position="683"/>
        <end position="890"/>
    </location>
</feature>
<organism evidence="5 6">
    <name type="scientific">Actinoplanes derwentensis</name>
    <dbReference type="NCBI Taxonomy" id="113562"/>
    <lineage>
        <taxon>Bacteria</taxon>
        <taxon>Bacillati</taxon>
        <taxon>Actinomycetota</taxon>
        <taxon>Actinomycetes</taxon>
        <taxon>Micromonosporales</taxon>
        <taxon>Micromonosporaceae</taxon>
        <taxon>Actinoplanes</taxon>
    </lineage>
</organism>
<evidence type="ECO:0000256" key="2">
    <source>
        <dbReference type="SAM" id="MobiDB-lite"/>
    </source>
</evidence>
<keyword evidence="1" id="KW-0677">Repeat</keyword>
<evidence type="ECO:0000256" key="1">
    <source>
        <dbReference type="ARBA" id="ARBA00022737"/>
    </source>
</evidence>
<dbReference type="NCBIfam" id="TIGR01443">
    <property type="entry name" value="intein_Cterm"/>
    <property type="match status" value="1"/>
</dbReference>
<name>A0A1H2D9L7_9ACTN</name>
<proteinExistence type="predicted"/>
<dbReference type="Gene3D" id="2.170.16.10">
    <property type="entry name" value="Hedgehog/Intein (Hint) domain"/>
    <property type="match status" value="1"/>
</dbReference>
<dbReference type="STRING" id="113562.SAMN04489716_8582"/>
<dbReference type="Gene3D" id="2.180.10.10">
    <property type="entry name" value="RHS repeat-associated core"/>
    <property type="match status" value="2"/>
</dbReference>
<evidence type="ECO:0000259" key="4">
    <source>
        <dbReference type="Pfam" id="PF25023"/>
    </source>
</evidence>
<dbReference type="Pfam" id="PF25023">
    <property type="entry name" value="TEN_YD-shell"/>
    <property type="match status" value="1"/>
</dbReference>
<dbReference type="NCBIfam" id="TIGR01643">
    <property type="entry name" value="YD_repeat_2x"/>
    <property type="match status" value="2"/>
</dbReference>
<dbReference type="InterPro" id="IPR030934">
    <property type="entry name" value="Intein_C"/>
</dbReference>
<gene>
    <name evidence="5" type="ORF">SAMN04489716_8582</name>
</gene>
<feature type="compositionally biased region" description="Pro residues" evidence="2">
    <location>
        <begin position="998"/>
        <end position="1012"/>
    </location>
</feature>
<evidence type="ECO:0000313" key="5">
    <source>
        <dbReference type="EMBL" id="SDT78946.1"/>
    </source>
</evidence>
<dbReference type="Pfam" id="PF05593">
    <property type="entry name" value="RHS_repeat"/>
    <property type="match status" value="1"/>
</dbReference>
<reference evidence="5 6" key="1">
    <citation type="submission" date="2016-10" db="EMBL/GenBank/DDBJ databases">
        <authorList>
            <person name="de Groot N.N."/>
        </authorList>
    </citation>
    <scope>NUCLEOTIDE SEQUENCE [LARGE SCALE GENOMIC DNA]</scope>
    <source>
        <strain evidence="5 6">DSM 43941</strain>
    </source>
</reference>
<dbReference type="PANTHER" id="PTHR32305:SF17">
    <property type="entry name" value="TRNA NUCLEASE WAPA"/>
    <property type="match status" value="1"/>
</dbReference>